<feature type="compositionally biased region" description="Basic and acidic residues" evidence="2">
    <location>
        <begin position="166"/>
        <end position="232"/>
    </location>
</feature>
<gene>
    <name evidence="3" type="ORF">EV356DRAFT_530749</name>
</gene>
<feature type="compositionally biased region" description="Acidic residues" evidence="2">
    <location>
        <begin position="239"/>
        <end position="249"/>
    </location>
</feature>
<dbReference type="OrthoDB" id="2139939at2759"/>
<feature type="region of interest" description="Disordered" evidence="2">
    <location>
        <begin position="107"/>
        <end position="249"/>
    </location>
</feature>
<evidence type="ECO:0000256" key="2">
    <source>
        <dbReference type="SAM" id="MobiDB-lite"/>
    </source>
</evidence>
<dbReference type="InterPro" id="IPR044688">
    <property type="entry name" value="SCI-1-like"/>
</dbReference>
<organism evidence="3 4">
    <name type="scientific">Viridothelium virens</name>
    <name type="common">Speckled blister lichen</name>
    <name type="synonym">Trypethelium virens</name>
    <dbReference type="NCBI Taxonomy" id="1048519"/>
    <lineage>
        <taxon>Eukaryota</taxon>
        <taxon>Fungi</taxon>
        <taxon>Dikarya</taxon>
        <taxon>Ascomycota</taxon>
        <taxon>Pezizomycotina</taxon>
        <taxon>Dothideomycetes</taxon>
        <taxon>Dothideomycetes incertae sedis</taxon>
        <taxon>Trypetheliales</taxon>
        <taxon>Trypetheliaceae</taxon>
        <taxon>Viridothelium</taxon>
    </lineage>
</organism>
<protein>
    <submittedName>
        <fullName evidence="3">Uncharacterized protein</fullName>
    </submittedName>
</protein>
<evidence type="ECO:0000313" key="3">
    <source>
        <dbReference type="EMBL" id="KAF2236858.1"/>
    </source>
</evidence>
<dbReference type="Proteomes" id="UP000800092">
    <property type="component" value="Unassembled WGS sequence"/>
</dbReference>
<accession>A0A6A6HG97</accession>
<name>A0A6A6HG97_VIRVR</name>
<proteinExistence type="predicted"/>
<keyword evidence="4" id="KW-1185">Reference proteome</keyword>
<dbReference type="EMBL" id="ML991783">
    <property type="protein sequence ID" value="KAF2236858.1"/>
    <property type="molecule type" value="Genomic_DNA"/>
</dbReference>
<sequence length="308" mass="35874">MALSQNEHRQKRRRISDSQPYSGHSRNAKPKTSPRLPFSAPELSKHEFDEYKPMFALYLDIQKRLDIDNISPEEAKGRWKSFIKKWNRGELAEGWYDPETKRKALSTAAPLNISEPSTSVTQGSLSRRSGAEKDVDSDEDDEYGPVLPESSVRHATGPAVPSIQDLEMRNEMAVKDAHHQQEDLHYERKMDRKQQKERLDDLVTRAEPGTRERQLEKKREKADQMRSFRDKSPGAPEAGEGEMFGDEGVEAYKAKKQEIEKKKNERELRKEEIWRARAKEREERLEEHKAKEEKTMEMLRALAKERFG</sequence>
<feature type="coiled-coil region" evidence="1">
    <location>
        <begin position="249"/>
        <end position="305"/>
    </location>
</feature>
<dbReference type="PANTHER" id="PTHR34117">
    <property type="entry name" value="STYLE CELL-CYCLE INHIBITOR 1"/>
    <property type="match status" value="1"/>
</dbReference>
<keyword evidence="1" id="KW-0175">Coiled coil</keyword>
<dbReference type="PANTHER" id="PTHR34117:SF1">
    <property type="entry name" value="STYLE CELL-CYCLE INHIBITOR 1"/>
    <property type="match status" value="1"/>
</dbReference>
<evidence type="ECO:0000313" key="4">
    <source>
        <dbReference type="Proteomes" id="UP000800092"/>
    </source>
</evidence>
<feature type="region of interest" description="Disordered" evidence="2">
    <location>
        <begin position="1"/>
        <end position="43"/>
    </location>
</feature>
<dbReference type="AlphaFoldDB" id="A0A6A6HG97"/>
<reference evidence="3" key="1">
    <citation type="journal article" date="2020" name="Stud. Mycol.">
        <title>101 Dothideomycetes genomes: a test case for predicting lifestyles and emergence of pathogens.</title>
        <authorList>
            <person name="Haridas S."/>
            <person name="Albert R."/>
            <person name="Binder M."/>
            <person name="Bloem J."/>
            <person name="Labutti K."/>
            <person name="Salamov A."/>
            <person name="Andreopoulos B."/>
            <person name="Baker S."/>
            <person name="Barry K."/>
            <person name="Bills G."/>
            <person name="Bluhm B."/>
            <person name="Cannon C."/>
            <person name="Castanera R."/>
            <person name="Culley D."/>
            <person name="Daum C."/>
            <person name="Ezra D."/>
            <person name="Gonzalez J."/>
            <person name="Henrissat B."/>
            <person name="Kuo A."/>
            <person name="Liang C."/>
            <person name="Lipzen A."/>
            <person name="Lutzoni F."/>
            <person name="Magnuson J."/>
            <person name="Mondo S."/>
            <person name="Nolan M."/>
            <person name="Ohm R."/>
            <person name="Pangilinan J."/>
            <person name="Park H.-J."/>
            <person name="Ramirez L."/>
            <person name="Alfaro M."/>
            <person name="Sun H."/>
            <person name="Tritt A."/>
            <person name="Yoshinaga Y."/>
            <person name="Zwiers L.-H."/>
            <person name="Turgeon B."/>
            <person name="Goodwin S."/>
            <person name="Spatafora J."/>
            <person name="Crous P."/>
            <person name="Grigoriev I."/>
        </authorList>
    </citation>
    <scope>NUCLEOTIDE SEQUENCE</scope>
    <source>
        <strain evidence="3">Tuck. ex Michener</strain>
    </source>
</reference>
<feature type="compositionally biased region" description="Polar residues" evidence="2">
    <location>
        <begin position="114"/>
        <end position="127"/>
    </location>
</feature>
<evidence type="ECO:0000256" key="1">
    <source>
        <dbReference type="SAM" id="Coils"/>
    </source>
</evidence>